<reference evidence="9 10" key="1">
    <citation type="submission" date="2019-07" db="EMBL/GenBank/DDBJ databases">
        <authorList>
            <person name="Huq M.A."/>
        </authorList>
    </citation>
    <scope>NUCLEOTIDE SEQUENCE [LARGE SCALE GENOMIC DNA]</scope>
    <source>
        <strain evidence="9 10">MAH-3</strain>
    </source>
</reference>
<name>A0A556N1C4_9FLAO</name>
<dbReference type="GO" id="GO:0009073">
    <property type="term" value="P:aromatic amino acid family biosynthetic process"/>
    <property type="evidence" value="ECO:0007669"/>
    <property type="project" value="UniProtKB-KW"/>
</dbReference>
<dbReference type="GO" id="GO:0009423">
    <property type="term" value="P:chorismate biosynthetic process"/>
    <property type="evidence" value="ECO:0007669"/>
    <property type="project" value="UniProtKB-UniRule"/>
</dbReference>
<feature type="binding site" evidence="7">
    <location>
        <position position="20"/>
    </location>
    <ligand>
        <name>3-phosphoshikimate</name>
        <dbReference type="ChEBI" id="CHEBI:145989"/>
    </ligand>
</feature>
<evidence type="ECO:0000256" key="5">
    <source>
        <dbReference type="ARBA" id="ARBA00023141"/>
    </source>
</evidence>
<feature type="domain" description="Enolpyruvate transferase" evidence="8">
    <location>
        <begin position="7"/>
        <end position="408"/>
    </location>
</feature>
<comment type="caution">
    <text evidence="9">The sequence shown here is derived from an EMBL/GenBank/DDBJ whole genome shotgun (WGS) entry which is preliminary data.</text>
</comment>
<evidence type="ECO:0000259" key="8">
    <source>
        <dbReference type="Pfam" id="PF00275"/>
    </source>
</evidence>
<comment type="function">
    <text evidence="7">Catalyzes the transfer of the enolpyruvyl moiety of phosphoenolpyruvate (PEP) to the 5-hydroxyl of shikimate-3-phosphate (S3P) to produce enolpyruvyl shikimate-3-phosphate and inorganic phosphate.</text>
</comment>
<dbReference type="Gene3D" id="3.65.10.10">
    <property type="entry name" value="Enolpyruvate transferase domain"/>
    <property type="match status" value="2"/>
</dbReference>
<organism evidence="9 10">
    <name type="scientific">Fluviicola chungangensis</name>
    <dbReference type="NCBI Taxonomy" id="2597671"/>
    <lineage>
        <taxon>Bacteria</taxon>
        <taxon>Pseudomonadati</taxon>
        <taxon>Bacteroidota</taxon>
        <taxon>Flavobacteriia</taxon>
        <taxon>Flavobacteriales</taxon>
        <taxon>Crocinitomicaceae</taxon>
        <taxon>Fluviicola</taxon>
    </lineage>
</organism>
<dbReference type="NCBIfam" id="TIGR01356">
    <property type="entry name" value="aroA"/>
    <property type="match status" value="1"/>
</dbReference>
<accession>A0A556N1C4</accession>
<feature type="binding site" evidence="7">
    <location>
        <position position="163"/>
    </location>
    <ligand>
        <name>phosphoenolpyruvate</name>
        <dbReference type="ChEBI" id="CHEBI:58702"/>
    </ligand>
</feature>
<feature type="binding site" evidence="7">
    <location>
        <position position="161"/>
    </location>
    <ligand>
        <name>3-phosphoshikimate</name>
        <dbReference type="ChEBI" id="CHEBI:145989"/>
    </ligand>
</feature>
<evidence type="ECO:0000256" key="7">
    <source>
        <dbReference type="HAMAP-Rule" id="MF_00210"/>
    </source>
</evidence>
<feature type="binding site" evidence="7">
    <location>
        <position position="374"/>
    </location>
    <ligand>
        <name>phosphoenolpyruvate</name>
        <dbReference type="ChEBI" id="CHEBI:58702"/>
    </ligand>
</feature>
<evidence type="ECO:0000256" key="6">
    <source>
        <dbReference type="ARBA" id="ARBA00044633"/>
    </source>
</evidence>
<keyword evidence="5 7" id="KW-0057">Aromatic amino acid biosynthesis</keyword>
<dbReference type="EC" id="2.5.1.19" evidence="7"/>
<feature type="binding site" evidence="7">
    <location>
        <position position="328"/>
    </location>
    <ligand>
        <name>3-phosphoshikimate</name>
        <dbReference type="ChEBI" id="CHEBI:145989"/>
    </ligand>
</feature>
<feature type="binding site" evidence="7">
    <location>
        <position position="90"/>
    </location>
    <ligand>
        <name>phosphoenolpyruvate</name>
        <dbReference type="ChEBI" id="CHEBI:58702"/>
    </ligand>
</feature>
<dbReference type="PANTHER" id="PTHR21090:SF5">
    <property type="entry name" value="PENTAFUNCTIONAL AROM POLYPEPTIDE"/>
    <property type="match status" value="1"/>
</dbReference>
<feature type="binding site" evidence="7">
    <location>
        <position position="162"/>
    </location>
    <ligand>
        <name>3-phosphoshikimate</name>
        <dbReference type="ChEBI" id="CHEBI:145989"/>
    </ligand>
</feature>
<dbReference type="InterPro" id="IPR036968">
    <property type="entry name" value="Enolpyruvate_Tfrase_sf"/>
</dbReference>
<gene>
    <name evidence="7 9" type="primary">aroA</name>
    <name evidence="9" type="ORF">FO442_08765</name>
</gene>
<comment type="catalytic activity">
    <reaction evidence="6">
        <text>3-phosphoshikimate + phosphoenolpyruvate = 5-O-(1-carboxyvinyl)-3-phosphoshikimate + phosphate</text>
        <dbReference type="Rhea" id="RHEA:21256"/>
        <dbReference type="ChEBI" id="CHEBI:43474"/>
        <dbReference type="ChEBI" id="CHEBI:57701"/>
        <dbReference type="ChEBI" id="CHEBI:58702"/>
        <dbReference type="ChEBI" id="CHEBI:145989"/>
        <dbReference type="EC" id="2.5.1.19"/>
    </reaction>
    <physiologicalReaction direction="left-to-right" evidence="6">
        <dbReference type="Rhea" id="RHEA:21257"/>
    </physiologicalReaction>
</comment>
<keyword evidence="4 7" id="KW-0808">Transferase</keyword>
<dbReference type="RefSeq" id="WP_144332784.1">
    <property type="nucleotide sequence ID" value="NZ_VLPL01000003.1"/>
</dbReference>
<comment type="subunit">
    <text evidence="7">Monomer.</text>
</comment>
<keyword evidence="3 7" id="KW-0028">Amino-acid biosynthesis</keyword>
<dbReference type="SUPFAM" id="SSF55205">
    <property type="entry name" value="EPT/RTPC-like"/>
    <property type="match status" value="1"/>
</dbReference>
<feature type="binding site" evidence="7">
    <location>
        <position position="163"/>
    </location>
    <ligand>
        <name>3-phosphoshikimate</name>
        <dbReference type="ChEBI" id="CHEBI:145989"/>
    </ligand>
</feature>
<feature type="binding site" evidence="7">
    <location>
        <position position="21"/>
    </location>
    <ligand>
        <name>3-phosphoshikimate</name>
        <dbReference type="ChEBI" id="CHEBI:145989"/>
    </ligand>
</feature>
<comment type="pathway">
    <text evidence="1 7">Metabolic intermediate biosynthesis; chorismate biosynthesis; chorismate from D-erythrose 4-phosphate and phosphoenolpyruvate: step 6/7.</text>
</comment>
<dbReference type="InterPro" id="IPR001986">
    <property type="entry name" value="Enolpyruvate_Tfrase_dom"/>
</dbReference>
<feature type="binding site" evidence="7">
    <location>
        <position position="400"/>
    </location>
    <ligand>
        <name>phosphoenolpyruvate</name>
        <dbReference type="ChEBI" id="CHEBI:58702"/>
    </ligand>
</feature>
<comment type="caution">
    <text evidence="7">Lacks conserved residue(s) required for the propagation of feature annotation.</text>
</comment>
<protein>
    <recommendedName>
        <fullName evidence="7">3-phosphoshikimate 1-carboxyvinyltransferase</fullName>
        <ecNumber evidence="7">2.5.1.19</ecNumber>
    </recommendedName>
    <alternativeName>
        <fullName evidence="7">5-enolpyruvylshikimate-3-phosphate synthase</fullName>
        <shortName evidence="7">EPSP synthase</shortName>
        <shortName evidence="7">EPSPS</shortName>
    </alternativeName>
</protein>
<dbReference type="InterPro" id="IPR006264">
    <property type="entry name" value="EPSP_synthase"/>
</dbReference>
<dbReference type="CDD" id="cd01556">
    <property type="entry name" value="EPSP_synthase"/>
    <property type="match status" value="1"/>
</dbReference>
<feature type="binding site" evidence="7">
    <location>
        <position position="20"/>
    </location>
    <ligand>
        <name>phosphoenolpyruvate</name>
        <dbReference type="ChEBI" id="CHEBI:58702"/>
    </ligand>
</feature>
<dbReference type="EMBL" id="VLPL01000003">
    <property type="protein sequence ID" value="TSJ45829.1"/>
    <property type="molecule type" value="Genomic_DNA"/>
</dbReference>
<feature type="binding site" evidence="7">
    <location>
        <position position="301"/>
    </location>
    <ligand>
        <name>3-phosphoshikimate</name>
        <dbReference type="ChEBI" id="CHEBI:145989"/>
    </ligand>
</feature>
<feature type="binding site" evidence="7">
    <location>
        <position position="188"/>
    </location>
    <ligand>
        <name>3-phosphoshikimate</name>
        <dbReference type="ChEBI" id="CHEBI:145989"/>
    </ligand>
</feature>
<feature type="binding site" evidence="7">
    <location>
        <position position="332"/>
    </location>
    <ligand>
        <name>phosphoenolpyruvate</name>
        <dbReference type="ChEBI" id="CHEBI:58702"/>
    </ligand>
</feature>
<dbReference type="GO" id="GO:0003866">
    <property type="term" value="F:3-phosphoshikimate 1-carboxyvinyltransferase activity"/>
    <property type="evidence" value="ECO:0007669"/>
    <property type="project" value="UniProtKB-UniRule"/>
</dbReference>
<dbReference type="UniPathway" id="UPA00053">
    <property type="reaction ID" value="UER00089"/>
</dbReference>
<comment type="subcellular location">
    <subcellularLocation>
        <location evidence="7">Cytoplasm</location>
    </subcellularLocation>
</comment>
<evidence type="ECO:0000256" key="2">
    <source>
        <dbReference type="ARBA" id="ARBA00009948"/>
    </source>
</evidence>
<feature type="active site" description="Proton acceptor" evidence="7">
    <location>
        <position position="301"/>
    </location>
</feature>
<dbReference type="InterPro" id="IPR013792">
    <property type="entry name" value="RNA3'P_cycl/enolpyr_Trfase_a/b"/>
</dbReference>
<comment type="similarity">
    <text evidence="2 7">Belongs to the EPSP synthase family.</text>
</comment>
<dbReference type="Pfam" id="PF00275">
    <property type="entry name" value="EPSP_synthase"/>
    <property type="match status" value="1"/>
</dbReference>
<dbReference type="HAMAP" id="MF_00210">
    <property type="entry name" value="EPSP_synth"/>
    <property type="match status" value="1"/>
</dbReference>
<dbReference type="OrthoDB" id="9809920at2"/>
<dbReference type="AlphaFoldDB" id="A0A556N1C4"/>
<dbReference type="Proteomes" id="UP000316008">
    <property type="component" value="Unassembled WGS sequence"/>
</dbReference>
<feature type="binding site" evidence="7">
    <location>
        <position position="25"/>
    </location>
    <ligand>
        <name>3-phosphoshikimate</name>
        <dbReference type="ChEBI" id="CHEBI:145989"/>
    </ligand>
</feature>
<dbReference type="PANTHER" id="PTHR21090">
    <property type="entry name" value="AROM/DEHYDROQUINATE SYNTHASE"/>
    <property type="match status" value="1"/>
</dbReference>
<evidence type="ECO:0000313" key="9">
    <source>
        <dbReference type="EMBL" id="TSJ45829.1"/>
    </source>
</evidence>
<evidence type="ECO:0000256" key="4">
    <source>
        <dbReference type="ARBA" id="ARBA00022679"/>
    </source>
</evidence>
<proteinExistence type="inferred from homology"/>
<evidence type="ECO:0000256" key="1">
    <source>
        <dbReference type="ARBA" id="ARBA00004811"/>
    </source>
</evidence>
<keyword evidence="10" id="KW-1185">Reference proteome</keyword>
<dbReference type="GO" id="GO:0008652">
    <property type="term" value="P:amino acid biosynthetic process"/>
    <property type="evidence" value="ECO:0007669"/>
    <property type="project" value="UniProtKB-KW"/>
</dbReference>
<keyword evidence="7" id="KW-0963">Cytoplasm</keyword>
<dbReference type="PIRSF" id="PIRSF000505">
    <property type="entry name" value="EPSPS"/>
    <property type="match status" value="1"/>
</dbReference>
<sequence length="412" mass="44200">MKQLIRPKVLSGNIAVPASKSDAQRAVLCAALAEGTSRLTGMGKSDDEQAMLRAVEQMGAEIVPISDTIIEITGIKSLPEGLHLSAGESGLGLRLLTCVTSGFNREVSLTGRGSLLARPMNFFDTVLPRFGVQVSTNNGFLPIKVHGPLQGTDLQVDGSLSSQFISGLLMALPGSRKASSLEVIDMKSGPYIQMTIHTLSQFGIVIENEHNRFTIPGKQQYRPAHYSIESDWSSASYWLVAAAIGHPVSVSGLTMRSLQADKSLLKALIAAGCRIVAEEDLIRVDGSGLRAFEFDATDCPDLFPALTILAAKCDGVSTIRGVNRLIHKESNRGIALQTEFGKMGLKIDLNDDLMVIYGSGKLHGTEVDSHHDHRIAMSLGIAGSIANGDTILTNADAVSKSYPDFWEHFNSL</sequence>
<dbReference type="GO" id="GO:0005737">
    <property type="term" value="C:cytoplasm"/>
    <property type="evidence" value="ECO:0007669"/>
    <property type="project" value="UniProtKB-SubCell"/>
</dbReference>
<feature type="binding site" evidence="7">
    <location>
        <position position="118"/>
    </location>
    <ligand>
        <name>phosphoenolpyruvate</name>
        <dbReference type="ChEBI" id="CHEBI:58702"/>
    </ligand>
</feature>
<evidence type="ECO:0000313" key="10">
    <source>
        <dbReference type="Proteomes" id="UP000316008"/>
    </source>
</evidence>
<evidence type="ECO:0000256" key="3">
    <source>
        <dbReference type="ARBA" id="ARBA00022605"/>
    </source>
</evidence>